<dbReference type="AlphaFoldDB" id="A0A1H0MHI2"/>
<gene>
    <name evidence="3" type="ORF">SAMN04515671_2017</name>
</gene>
<feature type="compositionally biased region" description="Basic and acidic residues" evidence="1">
    <location>
        <begin position="1"/>
        <end position="12"/>
    </location>
</feature>
<name>A0A1H0MHI2_9ACTN</name>
<dbReference type="Proteomes" id="UP000198741">
    <property type="component" value="Chromosome I"/>
</dbReference>
<feature type="transmembrane region" description="Helical" evidence="2">
    <location>
        <begin position="27"/>
        <end position="50"/>
    </location>
</feature>
<protein>
    <submittedName>
        <fullName evidence="3">Uncharacterized protein</fullName>
    </submittedName>
</protein>
<sequence length="94" mass="9782">MHDESDEGRISVRSDACGPDLLTRRPWWAAVVAGMSSMLAAGLLATLLRLHAGPPLAVLLVGSGVVGVACAPRAFWGKSALSRHHPMDAQGGRA</sequence>
<feature type="transmembrane region" description="Helical" evidence="2">
    <location>
        <begin position="56"/>
        <end position="76"/>
    </location>
</feature>
<organism evidence="3 4">
    <name type="scientific">Nakamurella panacisegetis</name>
    <dbReference type="NCBI Taxonomy" id="1090615"/>
    <lineage>
        <taxon>Bacteria</taxon>
        <taxon>Bacillati</taxon>
        <taxon>Actinomycetota</taxon>
        <taxon>Actinomycetes</taxon>
        <taxon>Nakamurellales</taxon>
        <taxon>Nakamurellaceae</taxon>
        <taxon>Nakamurella</taxon>
    </lineage>
</organism>
<proteinExistence type="predicted"/>
<evidence type="ECO:0000256" key="2">
    <source>
        <dbReference type="SAM" id="Phobius"/>
    </source>
</evidence>
<keyword evidence="2" id="KW-0812">Transmembrane</keyword>
<evidence type="ECO:0000313" key="3">
    <source>
        <dbReference type="EMBL" id="SDO79913.1"/>
    </source>
</evidence>
<accession>A0A1H0MHI2</accession>
<feature type="region of interest" description="Disordered" evidence="1">
    <location>
        <begin position="1"/>
        <end position="20"/>
    </location>
</feature>
<evidence type="ECO:0000256" key="1">
    <source>
        <dbReference type="SAM" id="MobiDB-lite"/>
    </source>
</evidence>
<dbReference type="STRING" id="1090615.SAMN04515671_2017"/>
<dbReference type="EMBL" id="LT629710">
    <property type="protein sequence ID" value="SDO79913.1"/>
    <property type="molecule type" value="Genomic_DNA"/>
</dbReference>
<dbReference type="RefSeq" id="WP_157695338.1">
    <property type="nucleotide sequence ID" value="NZ_LT629710.1"/>
</dbReference>
<keyword evidence="2" id="KW-0472">Membrane</keyword>
<keyword evidence="2" id="KW-1133">Transmembrane helix</keyword>
<keyword evidence="4" id="KW-1185">Reference proteome</keyword>
<reference evidence="3 4" key="1">
    <citation type="submission" date="2016-10" db="EMBL/GenBank/DDBJ databases">
        <authorList>
            <person name="de Groot N.N."/>
        </authorList>
    </citation>
    <scope>NUCLEOTIDE SEQUENCE [LARGE SCALE GENOMIC DNA]</scope>
    <source>
        <strain evidence="4">P4-7,KCTC 19426,CECT 7604</strain>
    </source>
</reference>
<evidence type="ECO:0000313" key="4">
    <source>
        <dbReference type="Proteomes" id="UP000198741"/>
    </source>
</evidence>